<feature type="signal peptide" evidence="2">
    <location>
        <begin position="1"/>
        <end position="17"/>
    </location>
</feature>
<dbReference type="EMBL" id="JAACLJ010000007">
    <property type="protein sequence ID" value="KAF4583093.1"/>
    <property type="molecule type" value="Genomic_DNA"/>
</dbReference>
<protein>
    <submittedName>
        <fullName evidence="3">Protein kinase-like domain protein</fullName>
    </submittedName>
</protein>
<feature type="chain" id="PRO_5034534914" evidence="2">
    <location>
        <begin position="18"/>
        <end position="405"/>
    </location>
</feature>
<keyword evidence="3" id="KW-0808">Transferase</keyword>
<dbReference type="GO" id="GO:0016301">
    <property type="term" value="F:kinase activity"/>
    <property type="evidence" value="ECO:0007669"/>
    <property type="project" value="UniProtKB-KW"/>
</dbReference>
<name>A0A8H4Q2X0_9HYPO</name>
<keyword evidence="4" id="KW-1185">Reference proteome</keyword>
<evidence type="ECO:0000256" key="2">
    <source>
        <dbReference type="SAM" id="SignalP"/>
    </source>
</evidence>
<feature type="region of interest" description="Disordered" evidence="1">
    <location>
        <begin position="174"/>
        <end position="194"/>
    </location>
</feature>
<dbReference type="AlphaFoldDB" id="A0A8H4Q2X0"/>
<evidence type="ECO:0000313" key="3">
    <source>
        <dbReference type="EMBL" id="KAF4583093.1"/>
    </source>
</evidence>
<proteinExistence type="predicted"/>
<dbReference type="Proteomes" id="UP000562929">
    <property type="component" value="Unassembled WGS sequence"/>
</dbReference>
<evidence type="ECO:0000313" key="4">
    <source>
        <dbReference type="Proteomes" id="UP000562929"/>
    </source>
</evidence>
<accession>A0A8H4Q2X0</accession>
<comment type="caution">
    <text evidence="3">The sequence shown here is derived from an EMBL/GenBank/DDBJ whole genome shotgun (WGS) entry which is preliminary data.</text>
</comment>
<reference evidence="3 4" key="1">
    <citation type="journal article" date="2020" name="G3 (Bethesda)">
        <title>Genetic Underpinnings of Host Manipulation by Ophiocordyceps as Revealed by Comparative Transcriptomics.</title>
        <authorList>
            <person name="Will I."/>
            <person name="Das B."/>
            <person name="Trinh T."/>
            <person name="Brachmann A."/>
            <person name="Ohm R.A."/>
            <person name="de Bekker C."/>
        </authorList>
    </citation>
    <scope>NUCLEOTIDE SEQUENCE [LARGE SCALE GENOMIC DNA]</scope>
    <source>
        <strain evidence="3 4">EC05</strain>
    </source>
</reference>
<dbReference type="OrthoDB" id="5421216at2759"/>
<sequence>MKTLLVSCLLVAGSASGQPDSTPSCVDKCVKAVQRQSASSVEALRSICGDGTSQRVMFQCLINSCHGGSYGPALGHVAHVCSQLGHDIGPLHPIEVHYALQKRQFIPTAPGPVLPGHSTLYNTQIFTFSHRLSMDLECKAGSDGVLTVSVNDADSTVTSKTPAATHDASLVAAGVGGSLHGPATQTPPAAPHQVHDANAVQANCTSSLPLTSPVGVGASSISAPTQATACPCSGEASSSVFDSPLGSASLLQGPTEQQPVSLLSSTLAPFPTSKPQHTDGEDCFYHADASAGFYDVDLGVRRDERLLRVLEWVCGHCYFDLDGPQRHVMDIIDGDDDFFGDRHDCGDRRPSASLEPLLQLVNASRHGGHVYFSLIGDDINDSCDVGRVDDFGDSFALGHAIQSVH</sequence>
<keyword evidence="2" id="KW-0732">Signal</keyword>
<keyword evidence="3" id="KW-0418">Kinase</keyword>
<gene>
    <name evidence="3" type="ORF">GQ602_006237</name>
</gene>
<evidence type="ECO:0000256" key="1">
    <source>
        <dbReference type="SAM" id="MobiDB-lite"/>
    </source>
</evidence>
<organism evidence="3 4">
    <name type="scientific">Ophiocordyceps camponoti-floridani</name>
    <dbReference type="NCBI Taxonomy" id="2030778"/>
    <lineage>
        <taxon>Eukaryota</taxon>
        <taxon>Fungi</taxon>
        <taxon>Dikarya</taxon>
        <taxon>Ascomycota</taxon>
        <taxon>Pezizomycotina</taxon>
        <taxon>Sordariomycetes</taxon>
        <taxon>Hypocreomycetidae</taxon>
        <taxon>Hypocreales</taxon>
        <taxon>Ophiocordycipitaceae</taxon>
        <taxon>Ophiocordyceps</taxon>
    </lineage>
</organism>